<evidence type="ECO:0000256" key="2">
    <source>
        <dbReference type="ARBA" id="ARBA00022722"/>
    </source>
</evidence>
<dbReference type="EMBL" id="JBCLYO010000029">
    <property type="protein sequence ID" value="KAL0076974.1"/>
    <property type="molecule type" value="Genomic_DNA"/>
</dbReference>
<sequence length="162" mass="18221">MFITKCLLAAIPKATSTFIPKSIPKQTPNQIPKSLTTDELSSIFNIRTTIITVNDAFTLKAIKQTNPAEYRVAIVAGKKKLGKLAVWRKKGQKRIRAAIRATFPTHATQGYDYIFFINPPAVISPWPSLLDKCTKSLIGLNRSIDRQKRPRNPKNVMETKKN</sequence>
<keyword evidence="4" id="KW-0378">Hydrolase</keyword>
<evidence type="ECO:0000313" key="7">
    <source>
        <dbReference type="Proteomes" id="UP001448207"/>
    </source>
</evidence>
<dbReference type="InterPro" id="IPR020568">
    <property type="entry name" value="Ribosomal_Su5_D2-typ_SF"/>
</dbReference>
<keyword evidence="2" id="KW-0540">Nuclease</keyword>
<proteinExistence type="predicted"/>
<comment type="caution">
    <text evidence="6">The sequence shown here is derived from an EMBL/GenBank/DDBJ whole genome shotgun (WGS) entry which is preliminary data.</text>
</comment>
<evidence type="ECO:0000313" key="6">
    <source>
        <dbReference type="EMBL" id="KAL0076974.1"/>
    </source>
</evidence>
<evidence type="ECO:0000256" key="5">
    <source>
        <dbReference type="ARBA" id="ARBA00022884"/>
    </source>
</evidence>
<dbReference type="Proteomes" id="UP001448207">
    <property type="component" value="Unassembled WGS sequence"/>
</dbReference>
<evidence type="ECO:0000256" key="4">
    <source>
        <dbReference type="ARBA" id="ARBA00022801"/>
    </source>
</evidence>
<accession>A0ABR3ANS9</accession>
<organism evidence="6 7">
    <name type="scientific">Phycomyces blakesleeanus</name>
    <dbReference type="NCBI Taxonomy" id="4837"/>
    <lineage>
        <taxon>Eukaryota</taxon>
        <taxon>Fungi</taxon>
        <taxon>Fungi incertae sedis</taxon>
        <taxon>Mucoromycota</taxon>
        <taxon>Mucoromycotina</taxon>
        <taxon>Mucoromycetes</taxon>
        <taxon>Mucorales</taxon>
        <taxon>Phycomycetaceae</taxon>
        <taxon>Phycomyces</taxon>
    </lineage>
</organism>
<keyword evidence="7" id="KW-1185">Reference proteome</keyword>
<keyword evidence="1" id="KW-0819">tRNA processing</keyword>
<protein>
    <submittedName>
        <fullName evidence="6">Uncharacterized protein</fullName>
    </submittedName>
</protein>
<gene>
    <name evidence="6" type="ORF">J3Q64DRAFT_1770040</name>
</gene>
<reference evidence="6 7" key="1">
    <citation type="submission" date="2024-04" db="EMBL/GenBank/DDBJ databases">
        <title>Symmetric and asymmetric DNA N6-adenine methylation regulates different biological responses in Mucorales.</title>
        <authorList>
            <consortium name="Lawrence Berkeley National Laboratory"/>
            <person name="Lax C."/>
            <person name="Mondo S.J."/>
            <person name="Osorio-Concepcion M."/>
            <person name="Muszewska A."/>
            <person name="Corrochano-Luque M."/>
            <person name="Gutierrez G."/>
            <person name="Riley R."/>
            <person name="Lipzen A."/>
            <person name="Guo J."/>
            <person name="Hundley H."/>
            <person name="Amirebrahimi M."/>
            <person name="Ng V."/>
            <person name="Lorenzo-Gutierrez D."/>
            <person name="Binder U."/>
            <person name="Yang J."/>
            <person name="Song Y."/>
            <person name="Canovas D."/>
            <person name="Navarro E."/>
            <person name="Freitag M."/>
            <person name="Gabaldon T."/>
            <person name="Grigoriev I.V."/>
            <person name="Corrochano L.M."/>
            <person name="Nicolas F.E."/>
            <person name="Garre V."/>
        </authorList>
    </citation>
    <scope>NUCLEOTIDE SEQUENCE [LARGE SCALE GENOMIC DNA]</scope>
    <source>
        <strain evidence="6 7">L51</strain>
    </source>
</reference>
<keyword evidence="3" id="KW-0255">Endonuclease</keyword>
<evidence type="ECO:0000256" key="3">
    <source>
        <dbReference type="ARBA" id="ARBA00022759"/>
    </source>
</evidence>
<dbReference type="Pfam" id="PF00825">
    <property type="entry name" value="Ribonuclease_P"/>
    <property type="match status" value="1"/>
</dbReference>
<name>A0ABR3ANS9_PHYBL</name>
<dbReference type="InterPro" id="IPR000100">
    <property type="entry name" value="RNase_P"/>
</dbReference>
<keyword evidence="5" id="KW-0694">RNA-binding</keyword>
<dbReference type="SUPFAM" id="SSF54211">
    <property type="entry name" value="Ribosomal protein S5 domain 2-like"/>
    <property type="match status" value="1"/>
</dbReference>
<dbReference type="InterPro" id="IPR014721">
    <property type="entry name" value="Ribsml_uS5_D2-typ_fold_subgr"/>
</dbReference>
<dbReference type="Gene3D" id="3.30.230.10">
    <property type="match status" value="1"/>
</dbReference>
<evidence type="ECO:0000256" key="1">
    <source>
        <dbReference type="ARBA" id="ARBA00022694"/>
    </source>
</evidence>